<gene>
    <name evidence="1" type="ORF">ACOLOM_LOCUS14189</name>
</gene>
<evidence type="ECO:0000313" key="2">
    <source>
        <dbReference type="Proteomes" id="UP000789525"/>
    </source>
</evidence>
<name>A0ACA9R5X4_9GLOM</name>
<feature type="non-terminal residue" evidence="1">
    <location>
        <position position="1"/>
    </location>
</feature>
<evidence type="ECO:0000313" key="1">
    <source>
        <dbReference type="EMBL" id="CAG8777938.1"/>
    </source>
</evidence>
<organism evidence="1 2">
    <name type="scientific">Acaulospora colombiana</name>
    <dbReference type="NCBI Taxonomy" id="27376"/>
    <lineage>
        <taxon>Eukaryota</taxon>
        <taxon>Fungi</taxon>
        <taxon>Fungi incertae sedis</taxon>
        <taxon>Mucoromycota</taxon>
        <taxon>Glomeromycotina</taxon>
        <taxon>Glomeromycetes</taxon>
        <taxon>Diversisporales</taxon>
        <taxon>Acaulosporaceae</taxon>
        <taxon>Acaulospora</taxon>
    </lineage>
</organism>
<sequence>ADWTSATSKGEIPLEIPAITMVASLRQMAKNKLEPQPFASLSTRTNVHSLDLSSSC</sequence>
<keyword evidence="2" id="KW-1185">Reference proteome</keyword>
<dbReference type="Proteomes" id="UP000789525">
    <property type="component" value="Unassembled WGS sequence"/>
</dbReference>
<reference evidence="1" key="1">
    <citation type="submission" date="2021-06" db="EMBL/GenBank/DDBJ databases">
        <authorList>
            <person name="Kallberg Y."/>
            <person name="Tangrot J."/>
            <person name="Rosling A."/>
        </authorList>
    </citation>
    <scope>NUCLEOTIDE SEQUENCE</scope>
    <source>
        <strain evidence="1">CL356</strain>
    </source>
</reference>
<proteinExistence type="predicted"/>
<protein>
    <submittedName>
        <fullName evidence="1">16458_t:CDS:1</fullName>
    </submittedName>
</protein>
<accession>A0ACA9R5X4</accession>
<comment type="caution">
    <text evidence="1">The sequence shown here is derived from an EMBL/GenBank/DDBJ whole genome shotgun (WGS) entry which is preliminary data.</text>
</comment>
<dbReference type="EMBL" id="CAJVPT010069367">
    <property type="protein sequence ID" value="CAG8777938.1"/>
    <property type="molecule type" value="Genomic_DNA"/>
</dbReference>